<accession>A0AAJ1AGA9</accession>
<dbReference type="SUPFAM" id="SSF49464">
    <property type="entry name" value="Carboxypeptidase regulatory domain-like"/>
    <property type="match status" value="1"/>
</dbReference>
<reference evidence="1 2" key="1">
    <citation type="journal article" date="2021" name="bioRxiv">
        <title>Unraveling nitrogen, sulfur and carbon metabolic pathways and microbial community transcriptional responses to substrate deprivation and toxicity stresses in a bioreactor mimicking anoxic brackish coastal sediment conditions.</title>
        <authorList>
            <person name="Martins P.D."/>
            <person name="Echeveste M.J."/>
            <person name="Arshad A."/>
            <person name="Kurth J."/>
            <person name="Ouboter H."/>
            <person name="Jetten M.S.M."/>
            <person name="Welte C.U."/>
        </authorList>
    </citation>
    <scope>NUCLEOTIDE SEQUENCE [LARGE SCALE GENOMIC DNA]</scope>
    <source>
        <strain evidence="1">MAG_38</strain>
    </source>
</reference>
<dbReference type="PROSITE" id="PS51257">
    <property type="entry name" value="PROKAR_LIPOPROTEIN"/>
    <property type="match status" value="1"/>
</dbReference>
<keyword evidence="1" id="KW-0378">Hydrolase</keyword>
<proteinExistence type="predicted"/>
<comment type="caution">
    <text evidence="1">The sequence shown here is derived from an EMBL/GenBank/DDBJ whole genome shotgun (WGS) entry which is preliminary data.</text>
</comment>
<dbReference type="GO" id="GO:0004180">
    <property type="term" value="F:carboxypeptidase activity"/>
    <property type="evidence" value="ECO:0007669"/>
    <property type="project" value="UniProtKB-KW"/>
</dbReference>
<organism evidence="1 2">
    <name type="scientific">Candidatus Methylomirabilis tolerans</name>
    <dbReference type="NCBI Taxonomy" id="3123416"/>
    <lineage>
        <taxon>Bacteria</taxon>
        <taxon>Candidatus Methylomirabilota</taxon>
        <taxon>Candidatus Methylomirabilia</taxon>
        <taxon>Candidatus Methylomirabilales</taxon>
        <taxon>Candidatus Methylomirabilaceae</taxon>
        <taxon>Candidatus Methylomirabilis</taxon>
    </lineage>
</organism>
<dbReference type="Proteomes" id="UP001197609">
    <property type="component" value="Unassembled WGS sequence"/>
</dbReference>
<sequence length="219" mass="24942">MRERWRRSIGWAACLCLVFVAGGCATARIAEHRIVSGRITDQQGRPVPGTPVLVMGRQLDFTTTLDYVERDRRTLRVLTADDGRYMAEFIPSELGNNLYLFFYAEKGFDGVRFQRPDGIDITKRLTESRELRLDQVLLDHSQWKEVQRQIAQFGADSAKGKILRQLGLPERIDRGTGDQSAETWWFYSKGMSYRFVGSAVEGSYTFQPIQGVLPLPSTK</sequence>
<evidence type="ECO:0000313" key="1">
    <source>
        <dbReference type="EMBL" id="MBZ0158591.1"/>
    </source>
</evidence>
<gene>
    <name evidence="1" type="ORF">K8G79_00325</name>
</gene>
<name>A0AAJ1AGA9_9BACT</name>
<dbReference type="EMBL" id="JAIOIU010000008">
    <property type="protein sequence ID" value="MBZ0158591.1"/>
    <property type="molecule type" value="Genomic_DNA"/>
</dbReference>
<evidence type="ECO:0000313" key="2">
    <source>
        <dbReference type="Proteomes" id="UP001197609"/>
    </source>
</evidence>
<protein>
    <submittedName>
        <fullName evidence="1">Carboxypeptidase-like regulatory domain-containing protein</fullName>
    </submittedName>
</protein>
<keyword evidence="1" id="KW-0645">Protease</keyword>
<keyword evidence="1" id="KW-0121">Carboxypeptidase</keyword>
<dbReference type="InterPro" id="IPR008969">
    <property type="entry name" value="CarboxyPept-like_regulatory"/>
</dbReference>
<dbReference type="AlphaFoldDB" id="A0AAJ1AGA9"/>